<keyword evidence="1" id="KW-0677">Repeat</keyword>
<dbReference type="SMART" id="SM00248">
    <property type="entry name" value="ANK"/>
    <property type="match status" value="5"/>
</dbReference>
<name>A0A8B8BII6_CRAVI</name>
<dbReference type="Pfam" id="PF12796">
    <property type="entry name" value="Ank_2"/>
    <property type="match status" value="1"/>
</dbReference>
<evidence type="ECO:0000256" key="3">
    <source>
        <dbReference type="PROSITE-ProRule" id="PRU00023"/>
    </source>
</evidence>
<reference evidence="5 6" key="1">
    <citation type="submission" date="2025-04" db="UniProtKB">
        <authorList>
            <consortium name="RefSeq"/>
        </authorList>
    </citation>
    <scope>IDENTIFICATION</scope>
    <source>
        <tissue evidence="5 6">Whole sample</tissue>
    </source>
</reference>
<dbReference type="RefSeq" id="XP_022303173.1">
    <property type="nucleotide sequence ID" value="XM_022447465.1"/>
</dbReference>
<dbReference type="SUPFAM" id="SSF48403">
    <property type="entry name" value="Ankyrin repeat"/>
    <property type="match status" value="1"/>
</dbReference>
<dbReference type="GeneID" id="111110833"/>
<dbReference type="Proteomes" id="UP000694844">
    <property type="component" value="Chromosome 9"/>
</dbReference>
<keyword evidence="4" id="KW-1185">Reference proteome</keyword>
<accession>A0A8B8BII6</accession>
<evidence type="ECO:0000256" key="2">
    <source>
        <dbReference type="ARBA" id="ARBA00023043"/>
    </source>
</evidence>
<dbReference type="OrthoDB" id="6122878at2759"/>
<dbReference type="AlphaFoldDB" id="A0A8B8BII6"/>
<protein>
    <submittedName>
        <fullName evidence="5 6">Uncharacterized protein LOC111110833</fullName>
    </submittedName>
</protein>
<evidence type="ECO:0000313" key="5">
    <source>
        <dbReference type="RefSeq" id="XP_022303172.1"/>
    </source>
</evidence>
<dbReference type="PROSITE" id="PS50088">
    <property type="entry name" value="ANK_REPEAT"/>
    <property type="match status" value="1"/>
</dbReference>
<feature type="repeat" description="ANK" evidence="3">
    <location>
        <begin position="237"/>
        <end position="269"/>
    </location>
</feature>
<proteinExistence type="predicted"/>
<gene>
    <name evidence="5 6" type="primary">LOC111110833</name>
</gene>
<evidence type="ECO:0000313" key="4">
    <source>
        <dbReference type="Proteomes" id="UP000694844"/>
    </source>
</evidence>
<dbReference type="RefSeq" id="XP_022303172.1">
    <property type="nucleotide sequence ID" value="XM_022447464.1"/>
</dbReference>
<evidence type="ECO:0000313" key="6">
    <source>
        <dbReference type="RefSeq" id="XP_022303173.1"/>
    </source>
</evidence>
<keyword evidence="2 3" id="KW-0040">ANK repeat</keyword>
<dbReference type="InterPro" id="IPR002110">
    <property type="entry name" value="Ankyrin_rpt"/>
</dbReference>
<dbReference type="KEGG" id="cvn:111110833"/>
<dbReference type="Pfam" id="PF00023">
    <property type="entry name" value="Ank"/>
    <property type="match status" value="1"/>
</dbReference>
<sequence>MFSFRELTSLFIIKCEFEKIDVYRSVLSACGVSKNISRKVLQDHLRSLSGTFVEPSNHFRFIHDTLEDTIAQHFGSSFPEVMLKYCKLQFIGDKVRFKKLLADADDVLILNSLSYDVLSERILQESLSGNFWDVLVCEPMQDEQFICHFVSYVVKNHVTFEYLESLKLRENGSSQYEVSRNAKENSLKKRLSLMEVLQNRKNRFIHWVAAFGRLSLFKAIFEGQKTKFRQMYEKHTVLRTLLHLAVIGENFDVINLLIGMGANLKSYDEYGIPLLCKLASTNRCDIAELLINCGADVNQYDQMKGWTACCVAAWFNEAEMLKLLISRGAFVNKIDFEGTVSLILAIMRSNAHIVSVLLNNGAKIFNYIYNYTFFKIECPIDFNYALQIALIRKDNEIVKLLKNCGKCRNDIVVYFPVLTPKICNFTILLEKVDLFLNELKTENSEHALWNDFIAAHAVLCVPKIAVVLIKYSKKVIALKCILFLEVH</sequence>
<dbReference type="Gene3D" id="1.25.40.20">
    <property type="entry name" value="Ankyrin repeat-containing domain"/>
    <property type="match status" value="1"/>
</dbReference>
<dbReference type="PROSITE" id="PS50297">
    <property type="entry name" value="ANK_REP_REGION"/>
    <property type="match status" value="1"/>
</dbReference>
<dbReference type="InterPro" id="IPR036770">
    <property type="entry name" value="Ankyrin_rpt-contain_sf"/>
</dbReference>
<dbReference type="PANTHER" id="PTHR24198">
    <property type="entry name" value="ANKYRIN REPEAT AND PROTEIN KINASE DOMAIN-CONTAINING PROTEIN"/>
    <property type="match status" value="1"/>
</dbReference>
<dbReference type="PANTHER" id="PTHR24198:SF194">
    <property type="entry name" value="INVERSIN-A"/>
    <property type="match status" value="1"/>
</dbReference>
<organism evidence="4 5">
    <name type="scientific">Crassostrea virginica</name>
    <name type="common">Eastern oyster</name>
    <dbReference type="NCBI Taxonomy" id="6565"/>
    <lineage>
        <taxon>Eukaryota</taxon>
        <taxon>Metazoa</taxon>
        <taxon>Spiralia</taxon>
        <taxon>Lophotrochozoa</taxon>
        <taxon>Mollusca</taxon>
        <taxon>Bivalvia</taxon>
        <taxon>Autobranchia</taxon>
        <taxon>Pteriomorphia</taxon>
        <taxon>Ostreida</taxon>
        <taxon>Ostreoidea</taxon>
        <taxon>Ostreidae</taxon>
        <taxon>Crassostrea</taxon>
    </lineage>
</organism>
<evidence type="ECO:0000256" key="1">
    <source>
        <dbReference type="ARBA" id="ARBA00022737"/>
    </source>
</evidence>